<dbReference type="PANTHER" id="PTHR10788:SF106">
    <property type="entry name" value="BCDNA.GH08860"/>
    <property type="match status" value="1"/>
</dbReference>
<dbReference type="KEGG" id="euz:DVS28_a2161"/>
<sequence>METDPASTGKLIVASNRGPVSWSQADDGSWTPSRGAGGLIVALGGALQERPGTWVSVALEDGDREMSAAHDGQAFTADTGQGRFTLRLVDVGEVYDDYYNKVANRLLWFTLHQLWSEPYYPLGDGWTDAWAAYQDVNRQVAEAVVAEAGDDPTPEIHLQDYHLLTAAPHIRAAIPGARILHYIHTPWVHPTYFRRLPDPMVTAILDGLVACDVVGLSASEWTDTLRSCLVQLGGCPAVEPTPDGTWVASPRGRLLLKDFTLGIDADSLAEVAASDAAIAERDALVEQVGDRQLIVRADRTDLSKNILRGLVAYDLLLQRRPDLVDRVHFRVLLNPSRQGVPEYREYLQRCIDLGEEICGRHGESVLEIDVDNSFPRVVASMQSYDVLLTNPVIDGTNLVAKEGPALNERDGVLVLSRNAGAADTMTDAVFVNPFDVEQTVDALEHALEMGAEERARRAAALKDAASSGTPADWLSAQRRALDVAVGD</sequence>
<dbReference type="SUPFAM" id="SSF53756">
    <property type="entry name" value="UDP-Glycosyltransferase/glycogen phosphorylase"/>
    <property type="match status" value="1"/>
</dbReference>
<dbReference type="AlphaFoldDB" id="A0A346XX97"/>
<gene>
    <name evidence="2" type="ORF">DVS28_a2161</name>
</gene>
<keyword evidence="3" id="KW-1185">Reference proteome</keyword>
<dbReference type="GO" id="GO:0005992">
    <property type="term" value="P:trehalose biosynthetic process"/>
    <property type="evidence" value="ECO:0007669"/>
    <property type="project" value="InterPro"/>
</dbReference>
<dbReference type="Gene3D" id="3.40.50.2000">
    <property type="entry name" value="Glycogen Phosphorylase B"/>
    <property type="match status" value="2"/>
</dbReference>
<dbReference type="Proteomes" id="UP000264006">
    <property type="component" value="Chromosome"/>
</dbReference>
<dbReference type="EMBL" id="CP031165">
    <property type="protein sequence ID" value="AXV06844.1"/>
    <property type="molecule type" value="Genomic_DNA"/>
</dbReference>
<reference evidence="2 3" key="1">
    <citation type="submission" date="2018-09" db="EMBL/GenBank/DDBJ databases">
        <title>Complete genome sequence of Euzebya sp. DY32-46 isolated from seawater of Pacific Ocean.</title>
        <authorList>
            <person name="Xu L."/>
            <person name="Wu Y.-H."/>
            <person name="Xu X.-W."/>
        </authorList>
    </citation>
    <scope>NUCLEOTIDE SEQUENCE [LARGE SCALE GENOMIC DNA]</scope>
    <source>
        <strain evidence="2 3">DY32-46</strain>
    </source>
</reference>
<evidence type="ECO:0000256" key="1">
    <source>
        <dbReference type="ARBA" id="ARBA00008799"/>
    </source>
</evidence>
<dbReference type="GO" id="GO:0003825">
    <property type="term" value="F:alpha,alpha-trehalose-phosphate synthase (UDP-forming) activity"/>
    <property type="evidence" value="ECO:0007669"/>
    <property type="project" value="TreeGrafter"/>
</dbReference>
<evidence type="ECO:0000313" key="2">
    <source>
        <dbReference type="EMBL" id="AXV06844.1"/>
    </source>
</evidence>
<protein>
    <submittedName>
        <fullName evidence="2">Alpha,alpha-trehalose-phosphate synthase</fullName>
    </submittedName>
</protein>
<accession>A0A346XX97</accession>
<evidence type="ECO:0000313" key="3">
    <source>
        <dbReference type="Proteomes" id="UP000264006"/>
    </source>
</evidence>
<dbReference type="Pfam" id="PF00982">
    <property type="entry name" value="Glyco_transf_20"/>
    <property type="match status" value="1"/>
</dbReference>
<name>A0A346XX97_9ACTN</name>
<organism evidence="2 3">
    <name type="scientific">Euzebya pacifica</name>
    <dbReference type="NCBI Taxonomy" id="1608957"/>
    <lineage>
        <taxon>Bacteria</taxon>
        <taxon>Bacillati</taxon>
        <taxon>Actinomycetota</taxon>
        <taxon>Nitriliruptoria</taxon>
        <taxon>Euzebyales</taxon>
    </lineage>
</organism>
<comment type="similarity">
    <text evidence="1">Belongs to the glycosyltransferase 20 family.</text>
</comment>
<dbReference type="InterPro" id="IPR001830">
    <property type="entry name" value="Glyco_trans_20"/>
</dbReference>
<dbReference type="PANTHER" id="PTHR10788">
    <property type="entry name" value="TREHALOSE-6-PHOSPHATE SYNTHASE"/>
    <property type="match status" value="1"/>
</dbReference>
<proteinExistence type="inferred from homology"/>